<gene>
    <name evidence="1" type="ORF">BN000_00525</name>
</gene>
<evidence type="ECO:0000313" key="2">
    <source>
        <dbReference type="Proteomes" id="UP000199087"/>
    </source>
</evidence>
<dbReference type="AlphaFoldDB" id="A0A0U1NRH0"/>
<dbReference type="RefSeq" id="WP_281176982.1">
    <property type="nucleotide sequence ID" value="NZ_CVRB01000001.1"/>
</dbReference>
<dbReference type="EMBL" id="CVRB01000001">
    <property type="protein sequence ID" value="CRK80637.1"/>
    <property type="molecule type" value="Genomic_DNA"/>
</dbReference>
<evidence type="ECO:0000313" key="1">
    <source>
        <dbReference type="EMBL" id="CRK80637.1"/>
    </source>
</evidence>
<keyword evidence="2" id="KW-1185">Reference proteome</keyword>
<organism evidence="1 2">
    <name type="scientific">Neobacillus massiliamazoniensis</name>
    <dbReference type="NCBI Taxonomy" id="1499688"/>
    <lineage>
        <taxon>Bacteria</taxon>
        <taxon>Bacillati</taxon>
        <taxon>Bacillota</taxon>
        <taxon>Bacilli</taxon>
        <taxon>Bacillales</taxon>
        <taxon>Bacillaceae</taxon>
        <taxon>Neobacillus</taxon>
    </lineage>
</organism>
<sequence>MKSKKLFSIDRDTVIHLGENGLLEQIEEVFSKVSDLYKIINNYK</sequence>
<proteinExistence type="predicted"/>
<name>A0A0U1NRH0_9BACI</name>
<dbReference type="Proteomes" id="UP000199087">
    <property type="component" value="Unassembled WGS sequence"/>
</dbReference>
<accession>A0A0U1NRH0</accession>
<reference evidence="2" key="1">
    <citation type="submission" date="2015-05" db="EMBL/GenBank/DDBJ databases">
        <authorList>
            <person name="Urmite Genomes"/>
        </authorList>
    </citation>
    <scope>NUCLEOTIDE SEQUENCE [LARGE SCALE GENOMIC DNA]</scope>
    <source>
        <strain evidence="2">LF1</strain>
    </source>
</reference>
<protein>
    <submittedName>
        <fullName evidence="1">Uncharacterized protein</fullName>
    </submittedName>
</protein>